<evidence type="ECO:0000313" key="2">
    <source>
        <dbReference type="Proteomes" id="UP000012153"/>
    </source>
</evidence>
<comment type="caution">
    <text evidence="1">The sequence shown here is derived from an EMBL/GenBank/DDBJ whole genome shotgun (WGS) entry which is preliminary data.</text>
</comment>
<protein>
    <submittedName>
        <fullName evidence="1">Uncharacterized protein</fullName>
    </submittedName>
</protein>
<accession>M6U9N7</accession>
<organism evidence="1 2">
    <name type="scientific">Leptospira noguchii serovar Autumnalis str. ZUN142</name>
    <dbReference type="NCBI Taxonomy" id="1085540"/>
    <lineage>
        <taxon>Bacteria</taxon>
        <taxon>Pseudomonadati</taxon>
        <taxon>Spirochaetota</taxon>
        <taxon>Spirochaetia</taxon>
        <taxon>Leptospirales</taxon>
        <taxon>Leptospiraceae</taxon>
        <taxon>Leptospira</taxon>
    </lineage>
</organism>
<dbReference type="Proteomes" id="UP000012153">
    <property type="component" value="Unassembled WGS sequence"/>
</dbReference>
<name>M6U9N7_9LEPT</name>
<dbReference type="AlphaFoldDB" id="M6U9N7"/>
<proteinExistence type="predicted"/>
<dbReference type="EMBL" id="AHOP02000023">
    <property type="protein sequence ID" value="EMO41225.1"/>
    <property type="molecule type" value="Genomic_DNA"/>
</dbReference>
<evidence type="ECO:0000313" key="1">
    <source>
        <dbReference type="EMBL" id="EMO41225.1"/>
    </source>
</evidence>
<gene>
    <name evidence="1" type="ORF">LEP1GSC186_2970</name>
</gene>
<reference evidence="1 2" key="1">
    <citation type="submission" date="2013-01" db="EMBL/GenBank/DDBJ databases">
        <authorList>
            <person name="Harkins D.M."/>
            <person name="Durkin A.S."/>
            <person name="Brinkac L.M."/>
            <person name="Haft D.H."/>
            <person name="Selengut J.D."/>
            <person name="Sanka R."/>
            <person name="DePew J."/>
            <person name="Purushe J."/>
            <person name="Matthias M.A."/>
            <person name="Vinetz J.M."/>
            <person name="Sutton G.G."/>
            <person name="Nierman W.C."/>
            <person name="Fouts D.E."/>
        </authorList>
    </citation>
    <scope>NUCLEOTIDE SEQUENCE [LARGE SCALE GENOMIC DNA]</scope>
    <source>
        <strain evidence="1 2">ZUN142</strain>
    </source>
</reference>
<sequence>MDSYLGSEGFEFYKNVGTITSLVYSKTLNCKNYFILRFYRQTLKL</sequence>